<dbReference type="AlphaFoldDB" id="A0A1H3RHR3"/>
<feature type="transmembrane region" description="Helical" evidence="1">
    <location>
        <begin position="107"/>
        <end position="128"/>
    </location>
</feature>
<dbReference type="Gene3D" id="3.20.20.450">
    <property type="entry name" value="EAL domain"/>
    <property type="match status" value="1"/>
</dbReference>
<keyword evidence="5" id="KW-1185">Reference proteome</keyword>
<accession>A0A1H3RHR3</accession>
<keyword evidence="1" id="KW-0472">Membrane</keyword>
<feature type="domain" description="EAL" evidence="2">
    <location>
        <begin position="636"/>
        <end position="890"/>
    </location>
</feature>
<gene>
    <name evidence="4" type="ORF">SAMN05421736_10883</name>
</gene>
<dbReference type="Pfam" id="PF00563">
    <property type="entry name" value="EAL"/>
    <property type="match status" value="1"/>
</dbReference>
<dbReference type="PANTHER" id="PTHR44757">
    <property type="entry name" value="DIGUANYLATE CYCLASE DGCP"/>
    <property type="match status" value="1"/>
</dbReference>
<dbReference type="InterPro" id="IPR043128">
    <property type="entry name" value="Rev_trsase/Diguanyl_cyclase"/>
</dbReference>
<reference evidence="5" key="1">
    <citation type="submission" date="2016-10" db="EMBL/GenBank/DDBJ databases">
        <authorList>
            <person name="Varghese N."/>
            <person name="Submissions S."/>
        </authorList>
    </citation>
    <scope>NUCLEOTIDE SEQUENCE [LARGE SCALE GENOMIC DNA]</scope>
    <source>
        <strain evidence="5">SP</strain>
    </source>
</reference>
<evidence type="ECO:0000259" key="2">
    <source>
        <dbReference type="PROSITE" id="PS50883"/>
    </source>
</evidence>
<dbReference type="CDD" id="cd01948">
    <property type="entry name" value="EAL"/>
    <property type="match status" value="1"/>
</dbReference>
<dbReference type="PROSITE" id="PS50887">
    <property type="entry name" value="GGDEF"/>
    <property type="match status" value="1"/>
</dbReference>
<dbReference type="InterPro" id="IPR052155">
    <property type="entry name" value="Biofilm_reg_signaling"/>
</dbReference>
<name>A0A1H3RHR3_9BACI</name>
<dbReference type="EMBL" id="FNPI01000008">
    <property type="protein sequence ID" value="SDZ24479.1"/>
    <property type="molecule type" value="Genomic_DNA"/>
</dbReference>
<feature type="transmembrane region" description="Helical" evidence="1">
    <location>
        <begin position="49"/>
        <end position="78"/>
    </location>
</feature>
<feature type="transmembrane region" description="Helical" evidence="1">
    <location>
        <begin position="135"/>
        <end position="159"/>
    </location>
</feature>
<feature type="transmembrane region" description="Helical" evidence="1">
    <location>
        <begin position="179"/>
        <end position="202"/>
    </location>
</feature>
<sequence>MITMQPTREKLQFGLRRLVLFSLLFLLAFLAKRYSFQFPFGITYSFTSLFLLLILRLCGLKAGVISAVFLHVFFVVVLDSPQWEAMYVLEIAFIGAIMFYRRNGNMILYNMLFWFLLGIPLYAFYFFFFFELNGILLSVVLLNYAINGLANAIIADILLAYTPLFRWMYKRDRSYRVFYFHQMISHILIGAIVFPFLINMFVSNWNIYTNSSRAVHYAVKNYADNIERELSQWTVDDLHQLQYQNSNQSRYLSHLFELNSADDVYFVYLINREEELVAANRSKETADGFEWQEENGITAVENKFYRSLAAEQTNNRQLPVLNWSIESFIYKKRVNDTDLTLYIQTPIAPVQEGIFIEYMQQSRFFIVFLLLAVGLSGFIKRYLRKTLGQLAETTTGLPLKVKEMKTIRWPESQVYEVNSLINNFKTMSAKLANLFQESYQLNQKLENQTQMLQKSEEKLHKLAYYDILTELPNRQHFQQYLSKQIAVGSGLSPGEIIAVMFMDINQFKQINDTLGHSVGDELLKIIARKFQQIETEKTKVFRLGGDEFVVVMSAKSKDEVEVFGERIKQLFSVPLIIDDMTLHVSASVGASIFPQDGNDLDALVKYADIAMYHSKAGGRNDFQFFDSAMKEHLTQRMLLNNGLQEALKENQLEIHYQPRFDAQTAALTGMEALMRWKHPKLGNVSPDTFIAIAEESGLILKVDEWGLNEACKQNKRWQEEGFPKIPVSVNISVKHFYQGHLVEMARHALEKSHLEAKYLHLEITESLFIHHKKDVIDTVKELKRMGIKIAIDDFGKGYSSLIHLLKLPINEVKLDRFFIKDVHLNSKKMVIVKAITDIANTLKLNVVAEGVENEEEWKYIRQLRCSEVQGYLFSKPLSKEEFTAFLRNAGAVQGQRPPDNTAVGEAWKWKKR</sequence>
<dbReference type="InterPro" id="IPR001633">
    <property type="entry name" value="EAL_dom"/>
</dbReference>
<feature type="domain" description="GGDEF" evidence="3">
    <location>
        <begin position="495"/>
        <end position="627"/>
    </location>
</feature>
<dbReference type="SUPFAM" id="SSF55073">
    <property type="entry name" value="Nucleotide cyclase"/>
    <property type="match status" value="1"/>
</dbReference>
<evidence type="ECO:0000313" key="5">
    <source>
        <dbReference type="Proteomes" id="UP000198935"/>
    </source>
</evidence>
<feature type="transmembrane region" description="Helical" evidence="1">
    <location>
        <begin position="85"/>
        <end position="101"/>
    </location>
</feature>
<dbReference type="InterPro" id="IPR035919">
    <property type="entry name" value="EAL_sf"/>
</dbReference>
<dbReference type="InterPro" id="IPR000160">
    <property type="entry name" value="GGDEF_dom"/>
</dbReference>
<dbReference type="Proteomes" id="UP000198935">
    <property type="component" value="Unassembled WGS sequence"/>
</dbReference>
<dbReference type="CDD" id="cd01949">
    <property type="entry name" value="GGDEF"/>
    <property type="match status" value="1"/>
</dbReference>
<dbReference type="Pfam" id="PF00990">
    <property type="entry name" value="GGDEF"/>
    <property type="match status" value="1"/>
</dbReference>
<keyword evidence="1" id="KW-0812">Transmembrane</keyword>
<dbReference type="PANTHER" id="PTHR44757:SF2">
    <property type="entry name" value="BIOFILM ARCHITECTURE MAINTENANCE PROTEIN MBAA"/>
    <property type="match status" value="1"/>
</dbReference>
<dbReference type="SMART" id="SM00052">
    <property type="entry name" value="EAL"/>
    <property type="match status" value="1"/>
</dbReference>
<dbReference type="SMART" id="SM00267">
    <property type="entry name" value="GGDEF"/>
    <property type="match status" value="1"/>
</dbReference>
<evidence type="ECO:0000313" key="4">
    <source>
        <dbReference type="EMBL" id="SDZ24479.1"/>
    </source>
</evidence>
<keyword evidence="1" id="KW-1133">Transmembrane helix</keyword>
<dbReference type="Gene3D" id="3.30.70.270">
    <property type="match status" value="1"/>
</dbReference>
<organism evidence="4 5">
    <name type="scientific">Evansella caseinilytica</name>
    <dbReference type="NCBI Taxonomy" id="1503961"/>
    <lineage>
        <taxon>Bacteria</taxon>
        <taxon>Bacillati</taxon>
        <taxon>Bacillota</taxon>
        <taxon>Bacilli</taxon>
        <taxon>Bacillales</taxon>
        <taxon>Bacillaceae</taxon>
        <taxon>Evansella</taxon>
    </lineage>
</organism>
<dbReference type="NCBIfam" id="TIGR00254">
    <property type="entry name" value="GGDEF"/>
    <property type="match status" value="1"/>
</dbReference>
<evidence type="ECO:0000256" key="1">
    <source>
        <dbReference type="SAM" id="Phobius"/>
    </source>
</evidence>
<dbReference type="STRING" id="1503961.SAMN05421736_10883"/>
<protein>
    <submittedName>
        <fullName evidence="4">Diguanylate cyclase (GGDEF) domain-containing protein</fullName>
    </submittedName>
</protein>
<dbReference type="SUPFAM" id="SSF141868">
    <property type="entry name" value="EAL domain-like"/>
    <property type="match status" value="1"/>
</dbReference>
<proteinExistence type="predicted"/>
<dbReference type="PROSITE" id="PS50883">
    <property type="entry name" value="EAL"/>
    <property type="match status" value="1"/>
</dbReference>
<evidence type="ECO:0000259" key="3">
    <source>
        <dbReference type="PROSITE" id="PS50887"/>
    </source>
</evidence>
<dbReference type="InterPro" id="IPR029787">
    <property type="entry name" value="Nucleotide_cyclase"/>
</dbReference>